<evidence type="ECO:0000256" key="1">
    <source>
        <dbReference type="SAM" id="MobiDB-lite"/>
    </source>
</evidence>
<organism evidence="2">
    <name type="scientific">Marivirga arenosa</name>
    <dbReference type="NCBI Taxonomy" id="3059076"/>
    <lineage>
        <taxon>Bacteria</taxon>
        <taxon>Pseudomonadati</taxon>
        <taxon>Bacteroidota</taxon>
        <taxon>Cytophagia</taxon>
        <taxon>Cytophagales</taxon>
        <taxon>Marivirgaceae</taxon>
        <taxon>Marivirga</taxon>
    </lineage>
</organism>
<proteinExistence type="predicted"/>
<reference evidence="2" key="1">
    <citation type="submission" date="2023-08" db="EMBL/GenBank/DDBJ databases">
        <title>Comparative genomics and taxonomic characterization of three novel marine species of genus Marivirga.</title>
        <authorList>
            <person name="Muhammad N."/>
            <person name="Kim S.-G."/>
        </authorList>
    </citation>
    <scope>NUCLEOTIDE SEQUENCE</scope>
    <source>
        <strain evidence="2">BKB1-2</strain>
    </source>
</reference>
<dbReference type="EMBL" id="CP129968">
    <property type="protein sequence ID" value="WKK81747.2"/>
    <property type="molecule type" value="Genomic_DNA"/>
</dbReference>
<feature type="compositionally biased region" description="Basic and acidic residues" evidence="1">
    <location>
        <begin position="10"/>
        <end position="33"/>
    </location>
</feature>
<name>A0AA49GCQ1_9BACT</name>
<dbReference type="AlphaFoldDB" id="A0AA49GCQ1"/>
<dbReference type="KEGG" id="marp:QYS47_05750"/>
<dbReference type="RefSeq" id="WP_322348036.1">
    <property type="nucleotide sequence ID" value="NZ_CP129968.2"/>
</dbReference>
<accession>A0AA49GCQ1</accession>
<evidence type="ECO:0000313" key="2">
    <source>
        <dbReference type="EMBL" id="WKK81747.2"/>
    </source>
</evidence>
<dbReference type="Proteomes" id="UP001232019">
    <property type="component" value="Chromosome"/>
</dbReference>
<protein>
    <submittedName>
        <fullName evidence="2">Uncharacterized protein</fullName>
    </submittedName>
</protein>
<sequence length="57" mass="6286">MKKSKTSRKNIKELKKLGLFGDSEKDLNEKDMDSLGGGKGDTTVDTQWPTVSGQKND</sequence>
<gene>
    <name evidence="2" type="ORF">QYS47_05750</name>
</gene>
<feature type="compositionally biased region" description="Polar residues" evidence="1">
    <location>
        <begin position="43"/>
        <end position="57"/>
    </location>
</feature>
<feature type="region of interest" description="Disordered" evidence="1">
    <location>
        <begin position="1"/>
        <end position="57"/>
    </location>
</feature>